<feature type="non-terminal residue" evidence="2">
    <location>
        <position position="1"/>
    </location>
</feature>
<reference evidence="2" key="1">
    <citation type="submission" date="2021-06" db="EMBL/GenBank/DDBJ databases">
        <authorList>
            <person name="Kallberg Y."/>
            <person name="Tangrot J."/>
            <person name="Rosling A."/>
        </authorList>
    </citation>
    <scope>NUCLEOTIDE SEQUENCE</scope>
    <source>
        <strain evidence="2">UK204</strain>
    </source>
</reference>
<proteinExistence type="predicted"/>
<name>A0A9N9BFM9_9GLOM</name>
<evidence type="ECO:0000313" key="3">
    <source>
        <dbReference type="Proteomes" id="UP000789570"/>
    </source>
</evidence>
<accession>A0A9N9BFM9</accession>
<keyword evidence="3" id="KW-1185">Reference proteome</keyword>
<evidence type="ECO:0000313" key="2">
    <source>
        <dbReference type="EMBL" id="CAG8564111.1"/>
    </source>
</evidence>
<dbReference type="Proteomes" id="UP000789570">
    <property type="component" value="Unassembled WGS sequence"/>
</dbReference>
<dbReference type="EMBL" id="CAJVPQ010001662">
    <property type="protein sequence ID" value="CAG8564111.1"/>
    <property type="molecule type" value="Genomic_DNA"/>
</dbReference>
<organism evidence="2 3">
    <name type="scientific">Funneliformis caledonium</name>
    <dbReference type="NCBI Taxonomy" id="1117310"/>
    <lineage>
        <taxon>Eukaryota</taxon>
        <taxon>Fungi</taxon>
        <taxon>Fungi incertae sedis</taxon>
        <taxon>Mucoromycota</taxon>
        <taxon>Glomeromycotina</taxon>
        <taxon>Glomeromycetes</taxon>
        <taxon>Glomerales</taxon>
        <taxon>Glomeraceae</taxon>
        <taxon>Funneliformis</taxon>
    </lineage>
</organism>
<evidence type="ECO:0000256" key="1">
    <source>
        <dbReference type="SAM" id="MobiDB-lite"/>
    </source>
</evidence>
<sequence length="57" mass="6639">PQRGNSLSKNPPAYDDNIEDEDSTTEKLTFDLHIAKLSEQLQLIKIFERFQIYLLCV</sequence>
<feature type="region of interest" description="Disordered" evidence="1">
    <location>
        <begin position="1"/>
        <end position="22"/>
    </location>
</feature>
<protein>
    <submittedName>
        <fullName evidence="2">485_t:CDS:1</fullName>
    </submittedName>
</protein>
<gene>
    <name evidence="2" type="ORF">FCALED_LOCUS6758</name>
</gene>
<comment type="caution">
    <text evidence="2">The sequence shown here is derived from an EMBL/GenBank/DDBJ whole genome shotgun (WGS) entry which is preliminary data.</text>
</comment>
<dbReference type="AlphaFoldDB" id="A0A9N9BFM9"/>